<evidence type="ECO:0000256" key="1">
    <source>
        <dbReference type="ARBA" id="ARBA00023002"/>
    </source>
</evidence>
<dbReference type="EMBL" id="JAJJMA010198366">
    <property type="protein sequence ID" value="MCL7039167.1"/>
    <property type="molecule type" value="Genomic_DNA"/>
</dbReference>
<keyword evidence="4" id="KW-1185">Reference proteome</keyword>
<dbReference type="Pfam" id="PF01370">
    <property type="entry name" value="Epimerase"/>
    <property type="match status" value="1"/>
</dbReference>
<accession>A0AA41VDB1</accession>
<reference evidence="3" key="1">
    <citation type="submission" date="2022-03" db="EMBL/GenBank/DDBJ databases">
        <title>A functionally conserved STORR gene fusion in Papaver species that diverged 16.8 million years ago.</title>
        <authorList>
            <person name="Catania T."/>
        </authorList>
    </citation>
    <scope>NUCLEOTIDE SEQUENCE</scope>
    <source>
        <strain evidence="3">S-191538</strain>
    </source>
</reference>
<dbReference type="InterPro" id="IPR001509">
    <property type="entry name" value="Epimerase_deHydtase"/>
</dbReference>
<protein>
    <recommendedName>
        <fullName evidence="2">NAD-dependent epimerase/dehydratase domain-containing protein</fullName>
    </recommendedName>
</protein>
<dbReference type="Gene3D" id="3.40.50.720">
    <property type="entry name" value="NAD(P)-binding Rossmann-like Domain"/>
    <property type="match status" value="1"/>
</dbReference>
<dbReference type="CDD" id="cd08958">
    <property type="entry name" value="FR_SDR_e"/>
    <property type="match status" value="1"/>
</dbReference>
<keyword evidence="1" id="KW-0560">Oxidoreductase</keyword>
<dbReference type="PANTHER" id="PTHR10366:SF563">
    <property type="entry name" value="CINNAMOYL-COA REDUCTASE 16"/>
    <property type="match status" value="1"/>
</dbReference>
<dbReference type="GO" id="GO:0016616">
    <property type="term" value="F:oxidoreductase activity, acting on the CH-OH group of donors, NAD or NADP as acceptor"/>
    <property type="evidence" value="ECO:0007669"/>
    <property type="project" value="TreeGrafter"/>
</dbReference>
<organism evidence="3 4">
    <name type="scientific">Papaver nudicaule</name>
    <name type="common">Iceland poppy</name>
    <dbReference type="NCBI Taxonomy" id="74823"/>
    <lineage>
        <taxon>Eukaryota</taxon>
        <taxon>Viridiplantae</taxon>
        <taxon>Streptophyta</taxon>
        <taxon>Embryophyta</taxon>
        <taxon>Tracheophyta</taxon>
        <taxon>Spermatophyta</taxon>
        <taxon>Magnoliopsida</taxon>
        <taxon>Ranunculales</taxon>
        <taxon>Papaveraceae</taxon>
        <taxon>Papaveroideae</taxon>
        <taxon>Papaver</taxon>
    </lineage>
</organism>
<proteinExistence type="predicted"/>
<gene>
    <name evidence="3" type="ORF">MKW94_017434</name>
</gene>
<evidence type="ECO:0000313" key="4">
    <source>
        <dbReference type="Proteomes" id="UP001177140"/>
    </source>
</evidence>
<dbReference type="FunFam" id="3.40.50.720:FF:000085">
    <property type="entry name" value="Dihydroflavonol reductase"/>
    <property type="match status" value="1"/>
</dbReference>
<dbReference type="Proteomes" id="UP001177140">
    <property type="component" value="Unassembled WGS sequence"/>
</dbReference>
<dbReference type="InterPro" id="IPR036291">
    <property type="entry name" value="NAD(P)-bd_dom_sf"/>
</dbReference>
<feature type="domain" description="NAD-dependent epimerase/dehydratase" evidence="2">
    <location>
        <begin position="16"/>
        <end position="260"/>
    </location>
</feature>
<sequence>MEGGHRDDQEGTGKIVCVTGGAGYLASWLIMRLLQRGYSVRTTVRFDPKLKEDVSHLKALPGAAEKLQIFEADLENPESFDDAVDGCIGVFHVAQGIGLEEAYTQEKLLKTSVEGTLGVLKSCLKSKTVKRVVYTSSSAAAMMISNLKVVKEIDETMWSEVDHFISTPEHVIPAGLSYVVSKTLAERAALKFSEEHGLDLVTILPSMIVGPFITPNLPGSVALALSVILGDRTMMIRLKPTSAVHIDDVASAQIFLFECQNAKGRHICSSVDFTIHDVAKFIAEKYPEFQLPTDLLKEIEEEKPVHLSPHKLLSMGFQFKYGFEDMFGDAIRSCKEKGFL</sequence>
<evidence type="ECO:0000259" key="2">
    <source>
        <dbReference type="Pfam" id="PF01370"/>
    </source>
</evidence>
<name>A0AA41VDB1_PAPNU</name>
<dbReference type="SUPFAM" id="SSF51735">
    <property type="entry name" value="NAD(P)-binding Rossmann-fold domains"/>
    <property type="match status" value="1"/>
</dbReference>
<evidence type="ECO:0000313" key="3">
    <source>
        <dbReference type="EMBL" id="MCL7039167.1"/>
    </source>
</evidence>
<comment type="caution">
    <text evidence="3">The sequence shown here is derived from an EMBL/GenBank/DDBJ whole genome shotgun (WGS) entry which is preliminary data.</text>
</comment>
<dbReference type="AlphaFoldDB" id="A0AA41VDB1"/>
<dbReference type="PANTHER" id="PTHR10366">
    <property type="entry name" value="NAD DEPENDENT EPIMERASE/DEHYDRATASE"/>
    <property type="match status" value="1"/>
</dbReference>
<dbReference type="InterPro" id="IPR050425">
    <property type="entry name" value="NAD(P)_dehydrat-like"/>
</dbReference>